<dbReference type="AlphaFoldDB" id="A0A0R1MRK3"/>
<organism evidence="3 4">
    <name type="scientific">Schleiferilactobacillus perolens DSM 12744</name>
    <dbReference type="NCBI Taxonomy" id="1423792"/>
    <lineage>
        <taxon>Bacteria</taxon>
        <taxon>Bacillati</taxon>
        <taxon>Bacillota</taxon>
        <taxon>Bacilli</taxon>
        <taxon>Lactobacillales</taxon>
        <taxon>Lactobacillaceae</taxon>
        <taxon>Schleiferilactobacillus</taxon>
    </lineage>
</organism>
<dbReference type="Proteomes" id="UP000051330">
    <property type="component" value="Unassembled WGS sequence"/>
</dbReference>
<dbReference type="Gene3D" id="3.90.1530.10">
    <property type="entry name" value="Conserved hypothetical protein from pyrococcus furiosus pfu- 392566-001, ParB domain"/>
    <property type="match status" value="1"/>
</dbReference>
<name>A0A0R1MRK3_9LACO</name>
<dbReference type="InterPro" id="IPR050336">
    <property type="entry name" value="Chromosome_partition/occlusion"/>
</dbReference>
<feature type="domain" description="ParB-like N-terminal" evidence="2">
    <location>
        <begin position="4"/>
        <end position="89"/>
    </location>
</feature>
<comment type="caution">
    <text evidence="3">The sequence shown here is derived from an EMBL/GenBank/DDBJ whole genome shotgun (WGS) entry which is preliminary data.</text>
</comment>
<evidence type="ECO:0000259" key="2">
    <source>
        <dbReference type="SMART" id="SM00470"/>
    </source>
</evidence>
<evidence type="ECO:0000313" key="4">
    <source>
        <dbReference type="Proteomes" id="UP000051330"/>
    </source>
</evidence>
<dbReference type="PANTHER" id="PTHR33375:SF1">
    <property type="entry name" value="CHROMOSOME-PARTITIONING PROTEIN PARB-RELATED"/>
    <property type="match status" value="1"/>
</dbReference>
<accession>A0A0R1MRK3</accession>
<dbReference type="PATRIC" id="fig|1423792.3.peg.901"/>
<feature type="region of interest" description="Disordered" evidence="1">
    <location>
        <begin position="124"/>
        <end position="187"/>
    </location>
</feature>
<dbReference type="Pfam" id="PF02195">
    <property type="entry name" value="ParB_N"/>
    <property type="match status" value="1"/>
</dbReference>
<feature type="compositionally biased region" description="Acidic residues" evidence="1">
    <location>
        <begin position="124"/>
        <end position="145"/>
    </location>
</feature>
<dbReference type="SMART" id="SM00470">
    <property type="entry name" value="ParB"/>
    <property type="match status" value="1"/>
</dbReference>
<proteinExistence type="predicted"/>
<keyword evidence="4" id="KW-1185">Reference proteome</keyword>
<dbReference type="EMBL" id="AZEC01000014">
    <property type="protein sequence ID" value="KRL10743.1"/>
    <property type="molecule type" value="Genomic_DNA"/>
</dbReference>
<dbReference type="PANTHER" id="PTHR33375">
    <property type="entry name" value="CHROMOSOME-PARTITIONING PROTEIN PARB-RELATED"/>
    <property type="match status" value="1"/>
</dbReference>
<dbReference type="SUPFAM" id="SSF110849">
    <property type="entry name" value="ParB/Sulfiredoxin"/>
    <property type="match status" value="1"/>
</dbReference>
<gene>
    <name evidence="3" type="ORF">FD09_GL000886</name>
</gene>
<reference evidence="3 4" key="1">
    <citation type="journal article" date="2015" name="Genome Announc.">
        <title>Expanding the biotechnology potential of lactobacilli through comparative genomics of 213 strains and associated genera.</title>
        <authorList>
            <person name="Sun Z."/>
            <person name="Harris H.M."/>
            <person name="McCann A."/>
            <person name="Guo C."/>
            <person name="Argimon S."/>
            <person name="Zhang W."/>
            <person name="Yang X."/>
            <person name="Jeffery I.B."/>
            <person name="Cooney J.C."/>
            <person name="Kagawa T.F."/>
            <person name="Liu W."/>
            <person name="Song Y."/>
            <person name="Salvetti E."/>
            <person name="Wrobel A."/>
            <person name="Rasinkangas P."/>
            <person name="Parkhill J."/>
            <person name="Rea M.C."/>
            <person name="O'Sullivan O."/>
            <person name="Ritari J."/>
            <person name="Douillard F.P."/>
            <person name="Paul Ross R."/>
            <person name="Yang R."/>
            <person name="Briner A.E."/>
            <person name="Felis G.E."/>
            <person name="de Vos W.M."/>
            <person name="Barrangou R."/>
            <person name="Klaenhammer T.R."/>
            <person name="Caufield P.W."/>
            <person name="Cui Y."/>
            <person name="Zhang H."/>
            <person name="O'Toole P.W."/>
        </authorList>
    </citation>
    <scope>NUCLEOTIDE SEQUENCE [LARGE SCALE GENOMIC DNA]</scope>
    <source>
        <strain evidence="3 4">DSM 12744</strain>
    </source>
</reference>
<dbReference type="GO" id="GO:0045881">
    <property type="term" value="P:positive regulation of sporulation resulting in formation of a cellular spore"/>
    <property type="evidence" value="ECO:0007669"/>
    <property type="project" value="TreeGrafter"/>
</dbReference>
<dbReference type="InterPro" id="IPR036086">
    <property type="entry name" value="ParB/Sulfiredoxin_sf"/>
</dbReference>
<dbReference type="GO" id="GO:0007059">
    <property type="term" value="P:chromosome segregation"/>
    <property type="evidence" value="ECO:0007669"/>
    <property type="project" value="TreeGrafter"/>
</dbReference>
<dbReference type="STRING" id="1423792.FD09_GL000886"/>
<protein>
    <submittedName>
        <fullName evidence="3">ParB-like protein</fullName>
    </submittedName>
</protein>
<dbReference type="InterPro" id="IPR003115">
    <property type="entry name" value="ParB_N"/>
</dbReference>
<dbReference type="CDD" id="cd16402">
    <property type="entry name" value="ParB_N_like_MT"/>
    <property type="match status" value="1"/>
</dbReference>
<evidence type="ECO:0000313" key="3">
    <source>
        <dbReference type="EMBL" id="KRL10743.1"/>
    </source>
</evidence>
<dbReference type="GO" id="GO:0005694">
    <property type="term" value="C:chromosome"/>
    <property type="evidence" value="ECO:0007669"/>
    <property type="project" value="TreeGrafter"/>
</dbReference>
<sequence>MQIENWPIEKVTPYDKNPRNNNQAVEATANSLKEFGWKQPIVVDKDGVIIVGHTRLKAAKKLKMKTVPVLVAKDLDPEHVKAYRLADNRVGELADWDLGLLDDELASINDLDMSDFGFTDAELDAALGDDDGGAQDDDFDEEPPEEPTSKLGEVYQLGRHRLMVGDSTDPEQVKTPMGGTVGRPTNY</sequence>
<feature type="region of interest" description="Disordered" evidence="1">
    <location>
        <begin position="1"/>
        <end position="21"/>
    </location>
</feature>
<evidence type="ECO:0000256" key="1">
    <source>
        <dbReference type="SAM" id="MobiDB-lite"/>
    </source>
</evidence>